<feature type="region of interest" description="Disordered" evidence="1">
    <location>
        <begin position="428"/>
        <end position="449"/>
    </location>
</feature>
<feature type="compositionally biased region" description="Pro residues" evidence="1">
    <location>
        <begin position="348"/>
        <end position="359"/>
    </location>
</feature>
<dbReference type="AlphaFoldDB" id="A0A6A5Z7R5"/>
<accession>A0A6A5Z7R5</accession>
<protein>
    <recommendedName>
        <fullName evidence="4">HAUS augmin-like complex subunit 6 N-terminus-domain-containing protein</fullName>
    </recommendedName>
</protein>
<feature type="compositionally biased region" description="Basic and acidic residues" evidence="1">
    <location>
        <begin position="332"/>
        <end position="346"/>
    </location>
</feature>
<name>A0A6A5Z7R5_9PLEO</name>
<proteinExistence type="predicted"/>
<evidence type="ECO:0008006" key="4">
    <source>
        <dbReference type="Google" id="ProtNLM"/>
    </source>
</evidence>
<organism evidence="2 3">
    <name type="scientific">Lophiotrema nucula</name>
    <dbReference type="NCBI Taxonomy" id="690887"/>
    <lineage>
        <taxon>Eukaryota</taxon>
        <taxon>Fungi</taxon>
        <taxon>Dikarya</taxon>
        <taxon>Ascomycota</taxon>
        <taxon>Pezizomycotina</taxon>
        <taxon>Dothideomycetes</taxon>
        <taxon>Pleosporomycetidae</taxon>
        <taxon>Pleosporales</taxon>
        <taxon>Lophiotremataceae</taxon>
        <taxon>Lophiotrema</taxon>
    </lineage>
</organism>
<evidence type="ECO:0000313" key="2">
    <source>
        <dbReference type="EMBL" id="KAF2115460.1"/>
    </source>
</evidence>
<gene>
    <name evidence="2" type="ORF">BDV96DRAFT_599787</name>
</gene>
<evidence type="ECO:0000313" key="3">
    <source>
        <dbReference type="Proteomes" id="UP000799770"/>
    </source>
</evidence>
<feature type="compositionally biased region" description="Polar residues" evidence="1">
    <location>
        <begin position="58"/>
        <end position="67"/>
    </location>
</feature>
<feature type="region of interest" description="Disordered" evidence="1">
    <location>
        <begin position="49"/>
        <end position="69"/>
    </location>
</feature>
<evidence type="ECO:0000256" key="1">
    <source>
        <dbReference type="SAM" id="MobiDB-lite"/>
    </source>
</evidence>
<reference evidence="2" key="1">
    <citation type="journal article" date="2020" name="Stud. Mycol.">
        <title>101 Dothideomycetes genomes: a test case for predicting lifestyles and emergence of pathogens.</title>
        <authorList>
            <person name="Haridas S."/>
            <person name="Albert R."/>
            <person name="Binder M."/>
            <person name="Bloem J."/>
            <person name="Labutti K."/>
            <person name="Salamov A."/>
            <person name="Andreopoulos B."/>
            <person name="Baker S."/>
            <person name="Barry K."/>
            <person name="Bills G."/>
            <person name="Bluhm B."/>
            <person name="Cannon C."/>
            <person name="Castanera R."/>
            <person name="Culley D."/>
            <person name="Daum C."/>
            <person name="Ezra D."/>
            <person name="Gonzalez J."/>
            <person name="Henrissat B."/>
            <person name="Kuo A."/>
            <person name="Liang C."/>
            <person name="Lipzen A."/>
            <person name="Lutzoni F."/>
            <person name="Magnuson J."/>
            <person name="Mondo S."/>
            <person name="Nolan M."/>
            <person name="Ohm R."/>
            <person name="Pangilinan J."/>
            <person name="Park H.-J."/>
            <person name="Ramirez L."/>
            <person name="Alfaro M."/>
            <person name="Sun H."/>
            <person name="Tritt A."/>
            <person name="Yoshinaga Y."/>
            <person name="Zwiers L.-H."/>
            <person name="Turgeon B."/>
            <person name="Goodwin S."/>
            <person name="Spatafora J."/>
            <person name="Crous P."/>
            <person name="Grigoriev I."/>
        </authorList>
    </citation>
    <scope>NUCLEOTIDE SEQUENCE</scope>
    <source>
        <strain evidence="2">CBS 627.86</strain>
    </source>
</reference>
<keyword evidence="3" id="KW-1185">Reference proteome</keyword>
<dbReference type="EMBL" id="ML977323">
    <property type="protein sequence ID" value="KAF2115460.1"/>
    <property type="molecule type" value="Genomic_DNA"/>
</dbReference>
<dbReference type="Proteomes" id="UP000799770">
    <property type="component" value="Unassembled WGS sequence"/>
</dbReference>
<feature type="compositionally biased region" description="Polar residues" evidence="1">
    <location>
        <begin position="428"/>
        <end position="439"/>
    </location>
</feature>
<feature type="region of interest" description="Disordered" evidence="1">
    <location>
        <begin position="317"/>
        <end position="361"/>
    </location>
</feature>
<dbReference type="OrthoDB" id="3533623at2759"/>
<sequence>MSRSHSRNPSEETTSSYNMILEHVLQYPGSYEIPLRTMYTLNCAPRAQPLPKDASRAPTPTGQSPVSGQYAWSDAETATMNFTSQLMSHMVSLPSQPSSLPPTFIVSFVSRCFSPSIDLVDFPQALTALDYLRDLETRRCKEVTAAFERLGIRVDSFGADVDAVSERYPGIALWAKNIEGKNKKAEAYYSQLYIGLRRWIMINELTLTPFNKLNCMGMLNTLFPPQAPGAVARNPAPLLTPQMLKQEREAFFEYIRLVQQKGSGVLKNMMQMHKTPEDATGWDPVQRSVDKYLRVAKNMIDDCLATTGTDDFTSIEEARKGKKTDSGVSFGSEKRPSTGSSIHEKPLPTSPIDPMPAVPPVKGLSKLERLTREFKRMRVRTRPEVEEIVKVDKQSAASFLPAPNGNKGPKSLKKARSFANIASNLRSANASTTSLTGSRKGSDAVPFDAEQMKRHRMLYEASSKLSKISA</sequence>